<dbReference type="Gene3D" id="3.40.190.10">
    <property type="entry name" value="Periplasmic binding protein-like II"/>
    <property type="match status" value="1"/>
</dbReference>
<proteinExistence type="predicted"/>
<evidence type="ECO:0008006" key="2">
    <source>
        <dbReference type="Google" id="ProtNLM"/>
    </source>
</evidence>
<dbReference type="PANTHER" id="PTHR43649">
    <property type="entry name" value="ARABINOSE-BINDING PROTEIN-RELATED"/>
    <property type="match status" value="1"/>
</dbReference>
<protein>
    <recommendedName>
        <fullName evidence="2">Glycerol-3-phosphate ABC transporter, substrate-binding protein UgpB</fullName>
    </recommendedName>
</protein>
<sequence>MMGIDTRNGSGAGSRTRRAVMGHVGVLGLMATGAAACGAEQASSTKNERLGAQGFAFKSPVAITYWQSLGGSAEEAQVKLTSDFNAKRSDVKVTMENAGGYEPASQKLVTAMAGGTQPDLVMLTVDQHMPAFSRQGALHPLDEYAKADKSAQFEKYAAGFIKNGTVAGKLYQLPLARSTPVVYFNKDHFRSAGLPEQAPDTWPQMIDIGQRLVRAGVAQVDTADGSRAAFHSNPWWWPFQSMVWAFGGRYSDEKFTPTVAQPETVQAMEYLAELVTRHKMSRPYKGRGPDAQKAFREGQISMFNGSTAGLAGITETSPFRLGVSFMPGHKARAVPSGGSGMSIMASVTPEKKEAGWEYLKHMTSTASTVFFSQASGYMVVRTDAQQLPEFQKYLAENPNAKVTFDQMQHVRTQDSIVEVPQGTVTIEAAMERVLTGQASAKAAFEELQRELTVLAERAGVTKPK</sequence>
<dbReference type="EMBL" id="CADCTC010000032">
    <property type="protein sequence ID" value="CAA9221060.1"/>
    <property type="molecule type" value="Genomic_DNA"/>
</dbReference>
<gene>
    <name evidence="1" type="ORF">AVDCRST_MAG77-468</name>
</gene>
<name>A0A6J4HFS7_9CHLR</name>
<dbReference type="SUPFAM" id="SSF53850">
    <property type="entry name" value="Periplasmic binding protein-like II"/>
    <property type="match status" value="1"/>
</dbReference>
<reference evidence="1" key="1">
    <citation type="submission" date="2020-02" db="EMBL/GenBank/DDBJ databases">
        <authorList>
            <person name="Meier V. D."/>
        </authorList>
    </citation>
    <scope>NUCLEOTIDE SEQUENCE</scope>
    <source>
        <strain evidence="1">AVDCRST_MAG77</strain>
    </source>
</reference>
<dbReference type="Pfam" id="PF01547">
    <property type="entry name" value="SBP_bac_1"/>
    <property type="match status" value="1"/>
</dbReference>
<evidence type="ECO:0000313" key="1">
    <source>
        <dbReference type="EMBL" id="CAA9221060.1"/>
    </source>
</evidence>
<dbReference type="InterPro" id="IPR050490">
    <property type="entry name" value="Bact_solute-bd_prot1"/>
</dbReference>
<accession>A0A6J4HFS7</accession>
<dbReference type="AlphaFoldDB" id="A0A6J4HFS7"/>
<dbReference type="PANTHER" id="PTHR43649:SF30">
    <property type="entry name" value="ABC TRANSPORTER SUBSTRATE-BINDING PROTEIN"/>
    <property type="match status" value="1"/>
</dbReference>
<organism evidence="1">
    <name type="scientific">uncultured Chloroflexota bacterium</name>
    <dbReference type="NCBI Taxonomy" id="166587"/>
    <lineage>
        <taxon>Bacteria</taxon>
        <taxon>Bacillati</taxon>
        <taxon>Chloroflexota</taxon>
        <taxon>environmental samples</taxon>
    </lineage>
</organism>
<dbReference type="CDD" id="cd14748">
    <property type="entry name" value="PBP2_UgpB"/>
    <property type="match status" value="1"/>
</dbReference>
<dbReference type="InterPro" id="IPR006059">
    <property type="entry name" value="SBP"/>
</dbReference>